<keyword evidence="2" id="KW-1185">Reference proteome</keyword>
<evidence type="ECO:0000313" key="1">
    <source>
        <dbReference type="EMBL" id="MDQ0361636.1"/>
    </source>
</evidence>
<organism evidence="1 2">
    <name type="scientific">Breznakia pachnodae</name>
    <dbReference type="NCBI Taxonomy" id="265178"/>
    <lineage>
        <taxon>Bacteria</taxon>
        <taxon>Bacillati</taxon>
        <taxon>Bacillota</taxon>
        <taxon>Erysipelotrichia</taxon>
        <taxon>Erysipelotrichales</taxon>
        <taxon>Erysipelotrichaceae</taxon>
        <taxon>Breznakia</taxon>
    </lineage>
</organism>
<reference evidence="1 2" key="1">
    <citation type="submission" date="2023-07" db="EMBL/GenBank/DDBJ databases">
        <title>Genomic Encyclopedia of Type Strains, Phase IV (KMG-IV): sequencing the most valuable type-strain genomes for metagenomic binning, comparative biology and taxonomic classification.</title>
        <authorList>
            <person name="Goeker M."/>
        </authorList>
    </citation>
    <scope>NUCLEOTIDE SEQUENCE [LARGE SCALE GENOMIC DNA]</scope>
    <source>
        <strain evidence="1 2">DSM 16784</strain>
    </source>
</reference>
<proteinExistence type="predicted"/>
<evidence type="ECO:0000313" key="2">
    <source>
        <dbReference type="Proteomes" id="UP001230220"/>
    </source>
</evidence>
<gene>
    <name evidence="1" type="ORF">J2S15_002386</name>
</gene>
<dbReference type="EMBL" id="JAUSUR010000004">
    <property type="protein sequence ID" value="MDQ0361636.1"/>
    <property type="molecule type" value="Genomic_DNA"/>
</dbReference>
<protein>
    <submittedName>
        <fullName evidence="1">Transposase</fullName>
    </submittedName>
</protein>
<name>A0ABU0E406_9FIRM</name>
<comment type="caution">
    <text evidence="1">The sequence shown here is derived from an EMBL/GenBank/DDBJ whole genome shotgun (WGS) entry which is preliminary data.</text>
</comment>
<accession>A0ABU0E406</accession>
<dbReference type="Proteomes" id="UP001230220">
    <property type="component" value="Unassembled WGS sequence"/>
</dbReference>
<dbReference type="RefSeq" id="WP_307408521.1">
    <property type="nucleotide sequence ID" value="NZ_JAUSUR010000004.1"/>
</dbReference>
<sequence length="95" mass="11338">MYEILYETKKNLAERSQYYLLKRGMSILQLSKKLNKAYSVTYSLVNNKNKMFIEERSIEMLAKEFGVSNEVMISALSDKERSEFEELQKKKKKRK</sequence>